<organism evidence="3">
    <name type="scientific">Echinostoma caproni</name>
    <dbReference type="NCBI Taxonomy" id="27848"/>
    <lineage>
        <taxon>Eukaryota</taxon>
        <taxon>Metazoa</taxon>
        <taxon>Spiralia</taxon>
        <taxon>Lophotrochozoa</taxon>
        <taxon>Platyhelminthes</taxon>
        <taxon>Trematoda</taxon>
        <taxon>Digenea</taxon>
        <taxon>Plagiorchiida</taxon>
        <taxon>Echinostomata</taxon>
        <taxon>Echinostomatoidea</taxon>
        <taxon>Echinostomatidae</taxon>
        <taxon>Echinostoma</taxon>
    </lineage>
</organism>
<accession>A0A183AEP5</accession>
<evidence type="ECO:0000313" key="1">
    <source>
        <dbReference type="EMBL" id="VDP75507.1"/>
    </source>
</evidence>
<reference evidence="1 2" key="2">
    <citation type="submission" date="2018-11" db="EMBL/GenBank/DDBJ databases">
        <authorList>
            <consortium name="Pathogen Informatics"/>
        </authorList>
    </citation>
    <scope>NUCLEOTIDE SEQUENCE [LARGE SCALE GENOMIC DNA]</scope>
    <source>
        <strain evidence="1 2">Egypt</strain>
    </source>
</reference>
<dbReference type="Gene3D" id="3.30.1370.210">
    <property type="match status" value="1"/>
</dbReference>
<protein>
    <submittedName>
        <fullName evidence="3">C3H1-type domain-containing protein</fullName>
    </submittedName>
</protein>
<sequence>MMDLFVALGVTDGDGLVDPVPTKVSSDLKVLSQQAQDDCTLMEQQEQHQQQPHTTVTLIRAEIQNIDADELTVSCCDTVHNVNSLKQSPCTSAPGMRRKRRQDWCRWPICGQFRATGYCASAVPGGPDYPGCMRAHVGPNDSVPVTPEGDVRVCFDSMGLMDLKCTRPDCHFYHPPKPIRDQIVAKRHAQYLREKVFKTGSDIPLSGRCPSPTASRHDATTNEVSIDPHWPIDPMQNHHPHTGPPLFRSYPQTTVSSNLNDSLNSLISAYLNESISNATIYPNVTSGLLTQNSQCMLPSRQPVDLGGFNSYNIASTRCANQAALTLLTGAHTTVDTNAQLSSTRSEVGQDWTKQFDSTWVQLLSKFQPLPINGLGSPPALSSLFNSGLNIPIPYKSSSIPMQPCPLPLENPLWTNPMNLIPGSNYFNQMNHQLITGTHVPLGRSCAGTGLIPASLAATFPFPTPLTHLSMNRLLTGGDPLAYGQASPMPLFPLAGAFPVPVTGLMDLPVAAPITNTQDNSPQTVIPRTCV</sequence>
<gene>
    <name evidence="1" type="ORF">ECPE_LOCUS5430</name>
</gene>
<keyword evidence="2" id="KW-1185">Reference proteome</keyword>
<dbReference type="OrthoDB" id="6252503at2759"/>
<reference evidence="3" key="1">
    <citation type="submission" date="2016-06" db="UniProtKB">
        <authorList>
            <consortium name="WormBaseParasite"/>
        </authorList>
    </citation>
    <scope>IDENTIFICATION</scope>
</reference>
<dbReference type="Proteomes" id="UP000272942">
    <property type="component" value="Unassembled WGS sequence"/>
</dbReference>
<name>A0A183AEP5_9TREM</name>
<evidence type="ECO:0000313" key="3">
    <source>
        <dbReference type="WBParaSite" id="ECPE_0000544301-mRNA-1"/>
    </source>
</evidence>
<dbReference type="EMBL" id="UZAN01042283">
    <property type="protein sequence ID" value="VDP75507.1"/>
    <property type="molecule type" value="Genomic_DNA"/>
</dbReference>
<evidence type="ECO:0000313" key="2">
    <source>
        <dbReference type="Proteomes" id="UP000272942"/>
    </source>
</evidence>
<dbReference type="WBParaSite" id="ECPE_0000544301-mRNA-1">
    <property type="protein sequence ID" value="ECPE_0000544301-mRNA-1"/>
    <property type="gene ID" value="ECPE_0000544301"/>
</dbReference>
<proteinExistence type="predicted"/>
<dbReference type="AlphaFoldDB" id="A0A183AEP5"/>